<evidence type="ECO:0000256" key="4">
    <source>
        <dbReference type="ARBA" id="ARBA00022692"/>
    </source>
</evidence>
<evidence type="ECO:0000256" key="3">
    <source>
        <dbReference type="ARBA" id="ARBA00022452"/>
    </source>
</evidence>
<evidence type="ECO:0000256" key="6">
    <source>
        <dbReference type="ARBA" id="ARBA00023136"/>
    </source>
</evidence>
<accession>A0A2A5JNU8</accession>
<keyword evidence="8" id="KW-0675">Receptor</keyword>
<keyword evidence="5" id="KW-0732">Signal</keyword>
<keyword evidence="4" id="KW-0812">Transmembrane</keyword>
<evidence type="ECO:0000256" key="7">
    <source>
        <dbReference type="ARBA" id="ARBA00023237"/>
    </source>
</evidence>
<name>A0A2A5JNU8_PSEO7</name>
<organism evidence="8 9">
    <name type="scientific">Pseudoalteromonas piscicida</name>
    <dbReference type="NCBI Taxonomy" id="43662"/>
    <lineage>
        <taxon>Bacteria</taxon>
        <taxon>Pseudomonadati</taxon>
        <taxon>Pseudomonadota</taxon>
        <taxon>Gammaproteobacteria</taxon>
        <taxon>Alteromonadales</taxon>
        <taxon>Pseudoalteromonadaceae</taxon>
        <taxon>Pseudoalteromonas</taxon>
    </lineage>
</organism>
<proteinExistence type="predicted"/>
<keyword evidence="3" id="KW-1134">Transmembrane beta strand</keyword>
<dbReference type="Proteomes" id="UP000228621">
    <property type="component" value="Unassembled WGS sequence"/>
</dbReference>
<dbReference type="GO" id="GO:0009279">
    <property type="term" value="C:cell outer membrane"/>
    <property type="evidence" value="ECO:0007669"/>
    <property type="project" value="UniProtKB-SubCell"/>
</dbReference>
<protein>
    <submittedName>
        <fullName evidence="8">TonB-dependent receptor</fullName>
    </submittedName>
</protein>
<dbReference type="PANTHER" id="PTHR30069">
    <property type="entry name" value="TONB-DEPENDENT OUTER MEMBRANE RECEPTOR"/>
    <property type="match status" value="1"/>
</dbReference>
<gene>
    <name evidence="8" type="ORF">CEX98_14965</name>
</gene>
<dbReference type="Gene3D" id="2.40.170.20">
    <property type="entry name" value="TonB-dependent receptor, beta-barrel domain"/>
    <property type="match status" value="1"/>
</dbReference>
<evidence type="ECO:0000256" key="5">
    <source>
        <dbReference type="ARBA" id="ARBA00022729"/>
    </source>
</evidence>
<dbReference type="GO" id="GO:0015344">
    <property type="term" value="F:siderophore uptake transmembrane transporter activity"/>
    <property type="evidence" value="ECO:0007669"/>
    <property type="project" value="TreeGrafter"/>
</dbReference>
<dbReference type="OrthoDB" id="9145970at2"/>
<dbReference type="EMBL" id="NKHF01000068">
    <property type="protein sequence ID" value="PCK30921.1"/>
    <property type="molecule type" value="Genomic_DNA"/>
</dbReference>
<evidence type="ECO:0000313" key="9">
    <source>
        <dbReference type="Proteomes" id="UP000228621"/>
    </source>
</evidence>
<keyword evidence="6" id="KW-0472">Membrane</keyword>
<evidence type="ECO:0000313" key="8">
    <source>
        <dbReference type="EMBL" id="PCK30921.1"/>
    </source>
</evidence>
<dbReference type="InterPro" id="IPR039426">
    <property type="entry name" value="TonB-dep_rcpt-like"/>
</dbReference>
<keyword evidence="7" id="KW-0998">Cell outer membrane</keyword>
<sequence length="687" mass="77293">MHHAPQFTLSKFALLVLCGTVTTHVLANEKDIEHIEVIYKRSSVISEITEDAQKLVDMPGAMGDPLRAAFALPGVVAAGGSMGAPAVRGSSPDDNIFEVDFMPAGYIFHDFGSSIFNRNTIQDFQLNSAGFGTSYSNATGAVFDVTLRNPKYQDIATTVDLTMFNAGVFVEGQATENTAFYLSARKSTLPLFFSDGEEIEDEDGEPTGVFINDPPDDHDYQAKWLWDIDANNALTININGAEDSVAAGFSGTSDLALKTPEYQGDARYIRKFSSQNILWDHYAKDLHIRAGVGYLNHQATMRYGQRATLSDGYFENFEEEQLSYKIRASYKLNKAQRLIADAGYYDKKSTYRYDAFNYICTEFDPDCDLTKGERIKGRSSAGTDSAFIGVNHVWQFSPKWQSELGLVGEYYDYSDETIVHPRVALNYFFDNNTTISAKAGTYSRIQDLGYILPVIGNPELEAQRSTHYTLGFKQELQNEWSYSIESYYKTMDDLPKSAPLSGVNYINGTSGTAYGVDFIVNKNKTDDWYGWVALSLAKSEREDEVTGITRDYYADTPFILNAVFHYEFGEKWSGGFNFTARSGQAYTPIVGVKENPDFADRYLPVYGDPFSERFDTYHRLDIRFERKTTLFGLDGKLILELMNAYGQDNTAYVDLDYDRVKSVNDLYIEEESDDFEMRPSIGFSVTF</sequence>
<dbReference type="AlphaFoldDB" id="A0A2A5JNU8"/>
<reference evidence="9" key="1">
    <citation type="journal article" date="2019" name="Genome Announc.">
        <title>Draft Genome Sequence of Pseudoalteromonas piscicida Strain 36Y ROTHPW, an Hypersaline Seawater Isolate from the South Coast of Sonora, Mexico.</title>
        <authorList>
            <person name="Sanchez-Diaz R."/>
            <person name="Molina-Garza Z.J."/>
            <person name="Cruz-Suarez L.E."/>
            <person name="Selvin J."/>
            <person name="Kiran G.S."/>
            <person name="Ibarra-Gamez J.C."/>
            <person name="Gomez-Gil B."/>
            <person name="Galaviz-Silva L."/>
        </authorList>
    </citation>
    <scope>NUCLEOTIDE SEQUENCE [LARGE SCALE GENOMIC DNA]</scope>
    <source>
        <strain evidence="9">36Y_RITHPW</strain>
    </source>
</reference>
<dbReference type="GO" id="GO:0044718">
    <property type="term" value="P:siderophore transmembrane transport"/>
    <property type="evidence" value="ECO:0007669"/>
    <property type="project" value="TreeGrafter"/>
</dbReference>
<comment type="subcellular location">
    <subcellularLocation>
        <location evidence="1">Cell outer membrane</location>
        <topology evidence="1">Multi-pass membrane protein</topology>
    </subcellularLocation>
</comment>
<evidence type="ECO:0000256" key="2">
    <source>
        <dbReference type="ARBA" id="ARBA00022448"/>
    </source>
</evidence>
<keyword evidence="9" id="KW-1185">Reference proteome</keyword>
<evidence type="ECO:0000256" key="1">
    <source>
        <dbReference type="ARBA" id="ARBA00004571"/>
    </source>
</evidence>
<keyword evidence="2" id="KW-0813">Transport</keyword>
<dbReference type="RefSeq" id="WP_099642859.1">
    <property type="nucleotide sequence ID" value="NZ_NKHF01000068.1"/>
</dbReference>
<dbReference type="InterPro" id="IPR036942">
    <property type="entry name" value="Beta-barrel_TonB_sf"/>
</dbReference>
<dbReference type="SUPFAM" id="SSF56935">
    <property type="entry name" value="Porins"/>
    <property type="match status" value="1"/>
</dbReference>
<dbReference type="PANTHER" id="PTHR30069:SF29">
    <property type="entry name" value="HEMOGLOBIN AND HEMOGLOBIN-HAPTOGLOBIN-BINDING PROTEIN 1-RELATED"/>
    <property type="match status" value="1"/>
</dbReference>
<comment type="caution">
    <text evidence="8">The sequence shown here is derived from an EMBL/GenBank/DDBJ whole genome shotgun (WGS) entry which is preliminary data.</text>
</comment>